<accession>A0A8R1TSV8</accession>
<dbReference type="EMBL" id="CMVM020000128">
    <property type="status" value="NOT_ANNOTATED_CDS"/>
    <property type="molecule type" value="Genomic_DNA"/>
</dbReference>
<sequence>MRKNRIYMSMSTIRRNSATLRKATIYDMITECNNHDMNPGFIGINKNSRIQLGSCYAVHRMLLLID</sequence>
<reference evidence="2" key="1">
    <citation type="submission" date="2013-10" db="EMBL/GenBank/DDBJ databases">
        <title>Genome sequencing of Onchocerca volvulus.</title>
        <authorList>
            <person name="Cotton J."/>
            <person name="Tsai J."/>
            <person name="Stanley E."/>
            <person name="Tracey A."/>
            <person name="Holroyd N."/>
            <person name="Lustigman S."/>
            <person name="Berriman M."/>
        </authorList>
    </citation>
    <scope>NUCLEOTIDE SEQUENCE</scope>
</reference>
<dbReference type="EnsemblMetazoa" id="OVOC4193.1">
    <property type="protein sequence ID" value="OVOC4193.1"/>
    <property type="gene ID" value="WBGene00241002"/>
</dbReference>
<dbReference type="AlphaFoldDB" id="A0A8R1TSV8"/>
<protein>
    <submittedName>
        <fullName evidence="1">Uncharacterized protein</fullName>
    </submittedName>
</protein>
<evidence type="ECO:0000313" key="2">
    <source>
        <dbReference type="Proteomes" id="UP000024404"/>
    </source>
</evidence>
<keyword evidence="2" id="KW-1185">Reference proteome</keyword>
<name>A0A8R1TSV8_ONCVO</name>
<reference evidence="1" key="2">
    <citation type="submission" date="2022-06" db="UniProtKB">
        <authorList>
            <consortium name="EnsemblMetazoa"/>
        </authorList>
    </citation>
    <scope>IDENTIFICATION</scope>
</reference>
<organism evidence="1 2">
    <name type="scientific">Onchocerca volvulus</name>
    <dbReference type="NCBI Taxonomy" id="6282"/>
    <lineage>
        <taxon>Eukaryota</taxon>
        <taxon>Metazoa</taxon>
        <taxon>Ecdysozoa</taxon>
        <taxon>Nematoda</taxon>
        <taxon>Chromadorea</taxon>
        <taxon>Rhabditida</taxon>
        <taxon>Spirurina</taxon>
        <taxon>Spiruromorpha</taxon>
        <taxon>Filarioidea</taxon>
        <taxon>Onchocercidae</taxon>
        <taxon>Onchocerca</taxon>
    </lineage>
</organism>
<evidence type="ECO:0000313" key="1">
    <source>
        <dbReference type="EnsemblMetazoa" id="OVOC4193.1"/>
    </source>
</evidence>
<proteinExistence type="predicted"/>
<dbReference type="Proteomes" id="UP000024404">
    <property type="component" value="Unassembled WGS sequence"/>
</dbReference>